<dbReference type="RefSeq" id="WP_326840800.1">
    <property type="nucleotide sequence ID" value="NZ_SVNY01000006.1"/>
</dbReference>
<sequence length="299" mass="33635">MIQRNEGRFRPRRTKFAQVSNVALHDDKLSLKAKGLYSLIQSIITIPGADLRIWKIKLKCKEGSKAFDAAWKELKDTGYLKQYRMPGGAKGAFIYEYDLLDEPDLTTSATINLNKNGEIISITEKIDHIPQNGGGGQETPDDHTPHFGCGAQSTLCFSDPIQKGGGKDNITSDNTPFDNTESVSLSYNDGLTDFLSNQIKEQIEFSYFEREMPDDILTVSALVDCMVEIMASPETKINGVMLSQKTLTPYIKNVDSCIIREFMEHMRGKSLKGVNNITAYYRSCFINYLREQELSKMVI</sequence>
<accession>A0A928KY91</accession>
<organism evidence="1 2">
    <name type="scientific">Faecalispora sporosphaeroides</name>
    <dbReference type="NCBI Taxonomy" id="1549"/>
    <lineage>
        <taxon>Bacteria</taxon>
        <taxon>Bacillati</taxon>
        <taxon>Bacillota</taxon>
        <taxon>Clostridia</taxon>
        <taxon>Eubacteriales</taxon>
        <taxon>Oscillospiraceae</taxon>
        <taxon>Faecalispora</taxon>
    </lineage>
</organism>
<gene>
    <name evidence="1" type="ORF">E7512_12065</name>
</gene>
<comment type="caution">
    <text evidence="1">The sequence shown here is derived from an EMBL/GenBank/DDBJ whole genome shotgun (WGS) entry which is preliminary data.</text>
</comment>
<evidence type="ECO:0000313" key="2">
    <source>
        <dbReference type="Proteomes" id="UP000754750"/>
    </source>
</evidence>
<reference evidence="1" key="1">
    <citation type="submission" date="2019-04" db="EMBL/GenBank/DDBJ databases">
        <title>Evolution of Biomass-Degrading Anaerobic Consortia Revealed by Metagenomics.</title>
        <authorList>
            <person name="Peng X."/>
        </authorList>
    </citation>
    <scope>NUCLEOTIDE SEQUENCE</scope>
    <source>
        <strain evidence="1">SIG551</strain>
    </source>
</reference>
<dbReference type="EMBL" id="SVNY01000006">
    <property type="protein sequence ID" value="MBE6834291.1"/>
    <property type="molecule type" value="Genomic_DNA"/>
</dbReference>
<dbReference type="Proteomes" id="UP000754750">
    <property type="component" value="Unassembled WGS sequence"/>
</dbReference>
<dbReference type="AlphaFoldDB" id="A0A928KY91"/>
<proteinExistence type="predicted"/>
<protein>
    <submittedName>
        <fullName evidence="1">Uncharacterized protein</fullName>
    </submittedName>
</protein>
<evidence type="ECO:0000313" key="1">
    <source>
        <dbReference type="EMBL" id="MBE6834291.1"/>
    </source>
</evidence>
<name>A0A928KY91_9FIRM</name>